<gene>
    <name evidence="13" type="ORF">NG895_05845</name>
</gene>
<evidence type="ECO:0000313" key="13">
    <source>
        <dbReference type="EMBL" id="MCO6043423.1"/>
    </source>
</evidence>
<dbReference type="PROSITE" id="PS51352">
    <property type="entry name" value="THIOREDOXIN_2"/>
    <property type="match status" value="1"/>
</dbReference>
<dbReference type="Gene3D" id="3.40.30.10">
    <property type="entry name" value="Glutaredoxin"/>
    <property type="match status" value="1"/>
</dbReference>
<comment type="caution">
    <text evidence="13">The sequence shown here is derived from an EMBL/GenBank/DDBJ whole genome shotgun (WGS) entry which is preliminary data.</text>
</comment>
<dbReference type="AlphaFoldDB" id="A0A9X2JGD8"/>
<evidence type="ECO:0000256" key="3">
    <source>
        <dbReference type="ARBA" id="ARBA00022692"/>
    </source>
</evidence>
<keyword evidence="5 11" id="KW-1133">Transmembrane helix</keyword>
<evidence type="ECO:0000256" key="7">
    <source>
        <dbReference type="ARBA" id="ARBA00023136"/>
    </source>
</evidence>
<proteinExistence type="inferred from homology"/>
<keyword evidence="3 11" id="KW-0812">Transmembrane</keyword>
<dbReference type="SMART" id="SM00756">
    <property type="entry name" value="VKc"/>
    <property type="match status" value="1"/>
</dbReference>
<keyword evidence="9" id="KW-0676">Redox-active center</keyword>
<keyword evidence="14" id="KW-1185">Reference proteome</keyword>
<sequence length="448" mass="47744">MSNVAKILATLITLAALVAVGASAYLVFESFNGPDVASCGVEGFDCESVLTSSWSKWLGVPVALLGGVVYLAIALVAWPAALSPRGMAMNLLGALSLMAVGAGIWFVGLQLFEIQSFCLFCMTAHSCGLAIACMTVGLYLSTRNQYRDARSTVVSGGGSIPGIVASHNESSTPLHTAASLLVGAMGVAALVLGQIVLPTDTSQAMQEVALQPAPNVDSTDDSDDSGEAPDFMENAPRDKQPTSSQPDEPAHRLLGFAALPRPIDADVEPMLGQSDATYVIVEMMDYTCPHCRQLRPRIEAARERYGDQFAIIVRPVALSSECNDNMPAGRRGRKSACDYAQLAMAVWQFAPDKFAEYHNWLLEGNHPPPLGRARQRAISLAGERVVLDTKLKSKISDRLRKHGAEWAALKTGLPLLLFSDSAVTGGGKSNEELFKTLESKLGIQPANP</sequence>
<dbReference type="InterPro" id="IPR036249">
    <property type="entry name" value="Thioredoxin-like_sf"/>
</dbReference>
<dbReference type="InterPro" id="IPR012932">
    <property type="entry name" value="VKOR"/>
</dbReference>
<protein>
    <submittedName>
        <fullName evidence="13">Thioredoxin domain-containing protein</fullName>
    </submittedName>
</protein>
<evidence type="ECO:0000256" key="5">
    <source>
        <dbReference type="ARBA" id="ARBA00022989"/>
    </source>
</evidence>
<evidence type="ECO:0000256" key="9">
    <source>
        <dbReference type="ARBA" id="ARBA00023284"/>
    </source>
</evidence>
<dbReference type="GO" id="GO:0016491">
    <property type="term" value="F:oxidoreductase activity"/>
    <property type="evidence" value="ECO:0007669"/>
    <property type="project" value="UniProtKB-KW"/>
</dbReference>
<dbReference type="PANTHER" id="PTHR34573:SF1">
    <property type="entry name" value="VITAMIN K EPOXIDE REDUCTASE DOMAIN-CONTAINING PROTEIN"/>
    <property type="match status" value="1"/>
</dbReference>
<dbReference type="Pfam" id="PF07884">
    <property type="entry name" value="VKOR"/>
    <property type="match status" value="1"/>
</dbReference>
<evidence type="ECO:0000256" key="11">
    <source>
        <dbReference type="SAM" id="Phobius"/>
    </source>
</evidence>
<evidence type="ECO:0000259" key="12">
    <source>
        <dbReference type="PROSITE" id="PS51352"/>
    </source>
</evidence>
<reference evidence="13" key="1">
    <citation type="submission" date="2022-06" db="EMBL/GenBank/DDBJ databases">
        <title>Aeoliella straminimaris, a novel planctomycete from sediments.</title>
        <authorList>
            <person name="Vitorino I.R."/>
            <person name="Lage O.M."/>
        </authorList>
    </citation>
    <scope>NUCLEOTIDE SEQUENCE</scope>
    <source>
        <strain evidence="13">ICT_H6.2</strain>
    </source>
</reference>
<dbReference type="GO" id="GO:0016020">
    <property type="term" value="C:membrane"/>
    <property type="evidence" value="ECO:0007669"/>
    <property type="project" value="UniProtKB-SubCell"/>
</dbReference>
<dbReference type="EMBL" id="JAMXLR010000024">
    <property type="protein sequence ID" value="MCO6043423.1"/>
    <property type="molecule type" value="Genomic_DNA"/>
</dbReference>
<evidence type="ECO:0000313" key="14">
    <source>
        <dbReference type="Proteomes" id="UP001155241"/>
    </source>
</evidence>
<dbReference type="RefSeq" id="WP_252851530.1">
    <property type="nucleotide sequence ID" value="NZ_JAMXLR010000024.1"/>
</dbReference>
<dbReference type="SUPFAM" id="SSF52833">
    <property type="entry name" value="Thioredoxin-like"/>
    <property type="match status" value="1"/>
</dbReference>
<evidence type="ECO:0000256" key="2">
    <source>
        <dbReference type="ARBA" id="ARBA00006214"/>
    </source>
</evidence>
<dbReference type="InterPro" id="IPR038354">
    <property type="entry name" value="VKOR_sf"/>
</dbReference>
<evidence type="ECO:0000256" key="4">
    <source>
        <dbReference type="ARBA" id="ARBA00022719"/>
    </source>
</evidence>
<evidence type="ECO:0000256" key="1">
    <source>
        <dbReference type="ARBA" id="ARBA00004141"/>
    </source>
</evidence>
<dbReference type="InterPro" id="IPR012336">
    <property type="entry name" value="Thioredoxin-like_fold"/>
</dbReference>
<comment type="subcellular location">
    <subcellularLocation>
        <location evidence="1">Membrane</location>
        <topology evidence="1">Multi-pass membrane protein</topology>
    </subcellularLocation>
</comment>
<comment type="similarity">
    <text evidence="2">Belongs to the VKOR family.</text>
</comment>
<feature type="transmembrane region" description="Helical" evidence="11">
    <location>
        <begin position="57"/>
        <end position="78"/>
    </location>
</feature>
<name>A0A9X2JGD8_9BACT</name>
<dbReference type="CDD" id="cd10546">
    <property type="entry name" value="VKOR"/>
    <property type="match status" value="1"/>
</dbReference>
<evidence type="ECO:0000256" key="10">
    <source>
        <dbReference type="SAM" id="MobiDB-lite"/>
    </source>
</evidence>
<dbReference type="Proteomes" id="UP001155241">
    <property type="component" value="Unassembled WGS sequence"/>
</dbReference>
<keyword evidence="7 11" id="KW-0472">Membrane</keyword>
<feature type="domain" description="Thioredoxin" evidence="12">
    <location>
        <begin position="207"/>
        <end position="401"/>
    </location>
</feature>
<evidence type="ECO:0000256" key="8">
    <source>
        <dbReference type="ARBA" id="ARBA00023157"/>
    </source>
</evidence>
<feature type="region of interest" description="Disordered" evidence="10">
    <location>
        <begin position="211"/>
        <end position="249"/>
    </location>
</feature>
<dbReference type="InterPro" id="IPR013766">
    <property type="entry name" value="Thioredoxin_domain"/>
</dbReference>
<organism evidence="13 14">
    <name type="scientific">Aeoliella straminimaris</name>
    <dbReference type="NCBI Taxonomy" id="2954799"/>
    <lineage>
        <taxon>Bacteria</taxon>
        <taxon>Pseudomonadati</taxon>
        <taxon>Planctomycetota</taxon>
        <taxon>Planctomycetia</taxon>
        <taxon>Pirellulales</taxon>
        <taxon>Lacipirellulaceae</taxon>
        <taxon>Aeoliella</taxon>
    </lineage>
</organism>
<keyword evidence="4" id="KW-0874">Quinone</keyword>
<evidence type="ECO:0000256" key="6">
    <source>
        <dbReference type="ARBA" id="ARBA00023002"/>
    </source>
</evidence>
<dbReference type="Pfam" id="PF13462">
    <property type="entry name" value="Thioredoxin_4"/>
    <property type="match status" value="1"/>
</dbReference>
<keyword evidence="8" id="KW-1015">Disulfide bond</keyword>
<keyword evidence="6" id="KW-0560">Oxidoreductase</keyword>
<dbReference type="GO" id="GO:0048038">
    <property type="term" value="F:quinone binding"/>
    <property type="evidence" value="ECO:0007669"/>
    <property type="project" value="UniProtKB-KW"/>
</dbReference>
<feature type="compositionally biased region" description="Acidic residues" evidence="10">
    <location>
        <begin position="218"/>
        <end position="227"/>
    </location>
</feature>
<dbReference type="PANTHER" id="PTHR34573">
    <property type="entry name" value="VKC DOMAIN-CONTAINING PROTEIN"/>
    <property type="match status" value="1"/>
</dbReference>
<feature type="transmembrane region" description="Helical" evidence="11">
    <location>
        <begin position="114"/>
        <end position="140"/>
    </location>
</feature>
<dbReference type="Gene3D" id="1.20.1440.130">
    <property type="entry name" value="VKOR domain"/>
    <property type="match status" value="1"/>
</dbReference>
<feature type="transmembrane region" description="Helical" evidence="11">
    <location>
        <begin position="90"/>
        <end position="108"/>
    </location>
</feature>
<accession>A0A9X2JGD8</accession>
<feature type="transmembrane region" description="Helical" evidence="11">
    <location>
        <begin position="177"/>
        <end position="197"/>
    </location>
</feature>